<dbReference type="AlphaFoldDB" id="A0A4P9WHM3"/>
<proteinExistence type="predicted"/>
<name>A0A4P9WHM3_9FUNG</name>
<reference evidence="2" key="1">
    <citation type="journal article" date="2018" name="Nat. Microbiol.">
        <title>Leveraging single-cell genomics to expand the fungal tree of life.</title>
        <authorList>
            <person name="Ahrendt S.R."/>
            <person name="Quandt C.A."/>
            <person name="Ciobanu D."/>
            <person name="Clum A."/>
            <person name="Salamov A."/>
            <person name="Andreopoulos B."/>
            <person name="Cheng J.F."/>
            <person name="Woyke T."/>
            <person name="Pelin A."/>
            <person name="Henrissat B."/>
            <person name="Reynolds N.K."/>
            <person name="Benny G.L."/>
            <person name="Smith M.E."/>
            <person name="James T.Y."/>
            <person name="Grigoriev I.V."/>
        </authorList>
    </citation>
    <scope>NUCLEOTIDE SEQUENCE [LARGE SCALE GENOMIC DNA]</scope>
</reference>
<evidence type="ECO:0000313" key="1">
    <source>
        <dbReference type="EMBL" id="RKO92329.1"/>
    </source>
</evidence>
<dbReference type="EMBL" id="KZ994685">
    <property type="protein sequence ID" value="RKO92329.1"/>
    <property type="molecule type" value="Genomic_DNA"/>
</dbReference>
<keyword evidence="2" id="KW-1185">Reference proteome</keyword>
<protein>
    <submittedName>
        <fullName evidence="1">Uncharacterized protein</fullName>
    </submittedName>
</protein>
<accession>A0A4P9WHM3</accession>
<evidence type="ECO:0000313" key="2">
    <source>
        <dbReference type="Proteomes" id="UP000269721"/>
    </source>
</evidence>
<gene>
    <name evidence="1" type="ORF">BDK51DRAFT_28260</name>
</gene>
<dbReference type="Proteomes" id="UP000269721">
    <property type="component" value="Unassembled WGS sequence"/>
</dbReference>
<organism evidence="1 2">
    <name type="scientific">Blyttiomyces helicus</name>
    <dbReference type="NCBI Taxonomy" id="388810"/>
    <lineage>
        <taxon>Eukaryota</taxon>
        <taxon>Fungi</taxon>
        <taxon>Fungi incertae sedis</taxon>
        <taxon>Chytridiomycota</taxon>
        <taxon>Chytridiomycota incertae sedis</taxon>
        <taxon>Chytridiomycetes</taxon>
        <taxon>Chytridiomycetes incertae sedis</taxon>
        <taxon>Blyttiomyces</taxon>
    </lineage>
</organism>
<sequence length="364" mass="38544">MFGGDIIGSSQEAWCHRTPEPKCGEKDKEWHKTGIVINGEASGSKAASGEIPQIIKGKIGVRWGVAEKYQDYPLGSGLGGSSNDNIVDKVRNDNITGGVLPEVEGGVAGGNLEGKGKHEHIEACVPPLANDGRECVNIVHANLLDLALSNQLPFVPIDSAGDVAFALEDASAANGLQTVRERLHGPVVRRSLKTPSQEKISVLTSTPEANPLCGLVNPQEYIVACLIQFGTKFDVGHGTVRRVQRIESSGGGTVDHTSGAEDGFHLVGRQEIGGSEHGIAEGAKRVPSEECDFDDVGFEGFEDFSTGFAMEQDGVTEVGVVVDEDYEVVTSVPGPRGVDDAQVSRTQFERVGRFGRLRGEGGTS</sequence>